<keyword evidence="5" id="KW-0472">Membrane</keyword>
<dbReference type="InterPro" id="IPR005162">
    <property type="entry name" value="Retrotrans_gag_dom"/>
</dbReference>
<gene>
    <name evidence="7" type="ORF">HHK36_032691</name>
</gene>
<evidence type="ECO:0000256" key="2">
    <source>
        <dbReference type="ARBA" id="ARBA00022771"/>
    </source>
</evidence>
<evidence type="ECO:0000259" key="6">
    <source>
        <dbReference type="PROSITE" id="PS51292"/>
    </source>
</evidence>
<reference evidence="7 8" key="1">
    <citation type="submission" date="2020-04" db="EMBL/GenBank/DDBJ databases">
        <title>Plant Genome Project.</title>
        <authorList>
            <person name="Zhang R.-G."/>
        </authorList>
    </citation>
    <scope>NUCLEOTIDE SEQUENCE [LARGE SCALE GENOMIC DNA]</scope>
    <source>
        <strain evidence="7">YNK0</strain>
        <tissue evidence="7">Leaf</tissue>
    </source>
</reference>
<dbReference type="PROSITE" id="PS00141">
    <property type="entry name" value="ASP_PROTEASE"/>
    <property type="match status" value="1"/>
</dbReference>
<protein>
    <recommendedName>
        <fullName evidence="6">RING-CH-type domain-containing protein</fullName>
    </recommendedName>
</protein>
<evidence type="ECO:0000313" key="7">
    <source>
        <dbReference type="EMBL" id="KAF8369296.1"/>
    </source>
</evidence>
<evidence type="ECO:0000313" key="8">
    <source>
        <dbReference type="Proteomes" id="UP000655225"/>
    </source>
</evidence>
<dbReference type="OrthoDB" id="1745472at2759"/>
<keyword evidence="5" id="KW-1133">Transmembrane helix</keyword>
<sequence length="733" mass="82241">MERSGAIMNWDEFAKALMNRFGPSQYEDPTALLSKLWQTTSVKQYQTLFEELANRTKGLNEPFMISCFICGLKDEIGLSIQMLRPSTLPDAIGLARMQEEKVMTQRRQSRLDVNKLQSTASTGGNKFPLPPIKRLTPLEAKERRDKGLCYNCDEKFAPGHQCKVQKLFLMDGILSDENLDVRIEETADVDDEGGCEDPTPQPEISLHAIVGSQTPQTMRVKGRLGKTQIMVLVDSGSTHNFLNPNIARKEGLKVIKSGCFEVAVANGDQVPCLGRCMGVRLVIQGVPISAEFYLLDLGGCNAMLGAQWLQQLGPITWDFAHLTMKFNVEGRLHTFKGETSNGVKFVDSTGVGKSSNGKDEGHPDDVATDVGGINVPPAGSRSSTPSRRTRDSVKENFSNACKIFALNQQQKYDSSSTSVDSDSYSIRRCCELLSTVEGMSDDLYVKALKMFQDVGWRETFICVPSERRLLTWPSFMLVLLFFIFFCIGEELISPCMCKGTQQFVHRSCLDHWRSVKADILPLWTSSDEGFSFSHCTTCKAQFHLRVELLEDHSWRKIKFRILVARDVVLVFLVVQIAIAVMGGFAYFMDKNGDFRNSFSDDWDRILSKHPISFYYCIGVLAFFVLLGFFGLILHCSSLYTDDPGTAGCRNCCYGWGILDCFPIFQSFHFPIVFLLFALAVFMQGFTGILNLIELPGHFLPAFLYNNQYDLVKTDGKFLDLQELFVIASTAIML</sequence>
<keyword evidence="1" id="KW-0479">Metal-binding</keyword>
<dbReference type="AlphaFoldDB" id="A0A835CWU1"/>
<feature type="transmembrane region" description="Helical" evidence="5">
    <location>
        <begin position="671"/>
        <end position="692"/>
    </location>
</feature>
<dbReference type="SMART" id="SM00744">
    <property type="entry name" value="RINGv"/>
    <property type="match status" value="1"/>
</dbReference>
<proteinExistence type="predicted"/>
<dbReference type="PANTHER" id="PTHR46347">
    <property type="entry name" value="RING/FYVE/PHD ZINC FINGER SUPERFAMILY PROTEIN"/>
    <property type="match status" value="1"/>
</dbReference>
<name>A0A835CWU1_TETSI</name>
<dbReference type="Proteomes" id="UP000655225">
    <property type="component" value="Unassembled WGS sequence"/>
</dbReference>
<dbReference type="Gene3D" id="2.40.70.10">
    <property type="entry name" value="Acid Proteases"/>
    <property type="match status" value="1"/>
</dbReference>
<dbReference type="CDD" id="cd16495">
    <property type="entry name" value="RING_CH-C4HC3_MARCH"/>
    <property type="match status" value="1"/>
</dbReference>
<dbReference type="PANTHER" id="PTHR46347:SF4">
    <property type="entry name" value="RING_FYVE_PHD ZINC FINGER SUPERFAMILY PROTEIN"/>
    <property type="match status" value="1"/>
</dbReference>
<feature type="region of interest" description="Disordered" evidence="4">
    <location>
        <begin position="346"/>
        <end position="392"/>
    </location>
</feature>
<accession>A0A835CWU1</accession>
<keyword evidence="2" id="KW-0863">Zinc-finger</keyword>
<dbReference type="InterPro" id="IPR013083">
    <property type="entry name" value="Znf_RING/FYVE/PHD"/>
</dbReference>
<dbReference type="Gene3D" id="3.30.40.10">
    <property type="entry name" value="Zinc/RING finger domain, C3HC4 (zinc finger)"/>
    <property type="match status" value="1"/>
</dbReference>
<dbReference type="GO" id="GO:0004190">
    <property type="term" value="F:aspartic-type endopeptidase activity"/>
    <property type="evidence" value="ECO:0007669"/>
    <property type="project" value="InterPro"/>
</dbReference>
<dbReference type="CDD" id="cd00303">
    <property type="entry name" value="retropepsin_like"/>
    <property type="match status" value="1"/>
</dbReference>
<keyword evidence="3" id="KW-0862">Zinc</keyword>
<feature type="transmembrane region" description="Helical" evidence="5">
    <location>
        <begin position="469"/>
        <end position="488"/>
    </location>
</feature>
<dbReference type="EMBL" id="JABCRI010000862">
    <property type="protein sequence ID" value="KAF8369296.1"/>
    <property type="molecule type" value="Genomic_DNA"/>
</dbReference>
<dbReference type="GO" id="GO:0008270">
    <property type="term" value="F:zinc ion binding"/>
    <property type="evidence" value="ECO:0007669"/>
    <property type="project" value="UniProtKB-KW"/>
</dbReference>
<feature type="compositionally biased region" description="Basic and acidic residues" evidence="4">
    <location>
        <begin position="356"/>
        <end position="365"/>
    </location>
</feature>
<dbReference type="Pfam" id="PF12906">
    <property type="entry name" value="RINGv"/>
    <property type="match status" value="1"/>
</dbReference>
<keyword evidence="8" id="KW-1185">Reference proteome</keyword>
<evidence type="ECO:0000256" key="5">
    <source>
        <dbReference type="SAM" id="Phobius"/>
    </source>
</evidence>
<dbReference type="InterPro" id="IPR001969">
    <property type="entry name" value="Aspartic_peptidase_AS"/>
</dbReference>
<comment type="caution">
    <text evidence="7">The sequence shown here is derived from an EMBL/GenBank/DDBJ whole genome shotgun (WGS) entry which is preliminary data.</text>
</comment>
<feature type="transmembrane region" description="Helical" evidence="5">
    <location>
        <begin position="612"/>
        <end position="633"/>
    </location>
</feature>
<dbReference type="Pfam" id="PF08284">
    <property type="entry name" value="RVP_2"/>
    <property type="match status" value="1"/>
</dbReference>
<dbReference type="SUPFAM" id="SSF50630">
    <property type="entry name" value="Acid proteases"/>
    <property type="match status" value="1"/>
</dbReference>
<keyword evidence="5" id="KW-0812">Transmembrane</keyword>
<evidence type="ECO:0000256" key="1">
    <source>
        <dbReference type="ARBA" id="ARBA00022723"/>
    </source>
</evidence>
<dbReference type="Pfam" id="PF03732">
    <property type="entry name" value="Retrotrans_gag"/>
    <property type="match status" value="1"/>
</dbReference>
<dbReference type="SUPFAM" id="SSF57850">
    <property type="entry name" value="RING/U-box"/>
    <property type="match status" value="1"/>
</dbReference>
<feature type="transmembrane region" description="Helical" evidence="5">
    <location>
        <begin position="567"/>
        <end position="588"/>
    </location>
</feature>
<dbReference type="InterPro" id="IPR021109">
    <property type="entry name" value="Peptidase_aspartic_dom_sf"/>
</dbReference>
<dbReference type="PROSITE" id="PS51292">
    <property type="entry name" value="ZF_RING_CH"/>
    <property type="match status" value="1"/>
</dbReference>
<dbReference type="GO" id="GO:0006508">
    <property type="term" value="P:proteolysis"/>
    <property type="evidence" value="ECO:0007669"/>
    <property type="project" value="InterPro"/>
</dbReference>
<organism evidence="7 8">
    <name type="scientific">Tetracentron sinense</name>
    <name type="common">Spur-leaf</name>
    <dbReference type="NCBI Taxonomy" id="13715"/>
    <lineage>
        <taxon>Eukaryota</taxon>
        <taxon>Viridiplantae</taxon>
        <taxon>Streptophyta</taxon>
        <taxon>Embryophyta</taxon>
        <taxon>Tracheophyta</taxon>
        <taxon>Spermatophyta</taxon>
        <taxon>Magnoliopsida</taxon>
        <taxon>Trochodendrales</taxon>
        <taxon>Trochodendraceae</taxon>
        <taxon>Tetracentron</taxon>
    </lineage>
</organism>
<feature type="domain" description="RING-CH-type" evidence="6">
    <location>
        <begin position="451"/>
        <end position="545"/>
    </location>
</feature>
<evidence type="ECO:0000256" key="3">
    <source>
        <dbReference type="ARBA" id="ARBA00022833"/>
    </source>
</evidence>
<dbReference type="InterPro" id="IPR011016">
    <property type="entry name" value="Znf_RING-CH"/>
</dbReference>
<evidence type="ECO:0000256" key="4">
    <source>
        <dbReference type="SAM" id="MobiDB-lite"/>
    </source>
</evidence>